<dbReference type="GO" id="GO:0008237">
    <property type="term" value="F:metallopeptidase activity"/>
    <property type="evidence" value="ECO:0007669"/>
    <property type="project" value="InterPro"/>
</dbReference>
<dbReference type="Gene3D" id="1.10.390.10">
    <property type="entry name" value="Neutral Protease Domain 2"/>
    <property type="match status" value="1"/>
</dbReference>
<dbReference type="Proteomes" id="UP000640274">
    <property type="component" value="Unassembled WGS sequence"/>
</dbReference>
<dbReference type="InterPro" id="IPR034015">
    <property type="entry name" value="M1_LTA4H"/>
</dbReference>
<dbReference type="PANTHER" id="PTHR45726">
    <property type="entry name" value="LEUKOTRIENE A-4 HYDROLASE"/>
    <property type="match status" value="1"/>
</dbReference>
<name>A0A934MN68_9BACL</name>
<feature type="binding site" evidence="2">
    <location>
        <position position="416"/>
    </location>
    <ligand>
        <name>Zn(2+)</name>
        <dbReference type="ChEBI" id="CHEBI:29105"/>
        <note>catalytic</note>
    </ligand>
</feature>
<proteinExistence type="predicted"/>
<comment type="cofactor">
    <cofactor evidence="2">
        <name>Zn(2+)</name>
        <dbReference type="ChEBI" id="CHEBI:29105"/>
    </cofactor>
    <text evidence="2">Binds 1 zinc ion per subunit.</text>
</comment>
<feature type="binding site" evidence="2">
    <location>
        <position position="412"/>
    </location>
    <ligand>
        <name>Zn(2+)</name>
        <dbReference type="ChEBI" id="CHEBI:29105"/>
        <note>catalytic</note>
    </ligand>
</feature>
<dbReference type="CDD" id="cd09604">
    <property type="entry name" value="M1_APN_like"/>
    <property type="match status" value="1"/>
</dbReference>
<feature type="active site" description="Proton acceptor" evidence="1">
    <location>
        <position position="413"/>
    </location>
</feature>
<feature type="binding site" evidence="2">
    <location>
        <position position="435"/>
    </location>
    <ligand>
        <name>Zn(2+)</name>
        <dbReference type="ChEBI" id="CHEBI:29105"/>
        <note>catalytic</note>
    </ligand>
</feature>
<feature type="active site" description="Proton donor" evidence="1">
    <location>
        <position position="487"/>
    </location>
</feature>
<dbReference type="AlphaFoldDB" id="A0A934MN68"/>
<dbReference type="Pfam" id="PF01433">
    <property type="entry name" value="Peptidase_M1"/>
    <property type="match status" value="1"/>
</dbReference>
<dbReference type="PANTHER" id="PTHR45726:SF3">
    <property type="entry name" value="LEUKOTRIENE A-4 HYDROLASE"/>
    <property type="match status" value="1"/>
</dbReference>
<protein>
    <submittedName>
        <fullName evidence="5">M1 family metallopeptidase</fullName>
    </submittedName>
</protein>
<dbReference type="GO" id="GO:0008270">
    <property type="term" value="F:zinc ion binding"/>
    <property type="evidence" value="ECO:0007669"/>
    <property type="project" value="InterPro"/>
</dbReference>
<dbReference type="EMBL" id="JAELUP010000013">
    <property type="protein sequence ID" value="MBJ6360686.1"/>
    <property type="molecule type" value="Genomic_DNA"/>
</dbReference>
<dbReference type="RefSeq" id="WP_199018240.1">
    <property type="nucleotide sequence ID" value="NZ_JAELUP010000013.1"/>
</dbReference>
<feature type="region of interest" description="Disordered" evidence="3">
    <location>
        <begin position="55"/>
        <end position="76"/>
    </location>
</feature>
<keyword evidence="2" id="KW-0479">Metal-binding</keyword>
<keyword evidence="6" id="KW-1185">Reference proteome</keyword>
<dbReference type="SUPFAM" id="SSF55486">
    <property type="entry name" value="Metalloproteases ('zincins'), catalytic domain"/>
    <property type="match status" value="1"/>
</dbReference>
<evidence type="ECO:0000256" key="1">
    <source>
        <dbReference type="PIRSR" id="PIRSR634015-1"/>
    </source>
</evidence>
<evidence type="ECO:0000256" key="3">
    <source>
        <dbReference type="SAM" id="MobiDB-lite"/>
    </source>
</evidence>
<reference evidence="5" key="1">
    <citation type="submission" date="2020-12" db="EMBL/GenBank/DDBJ databases">
        <authorList>
            <person name="Huq M.A."/>
        </authorList>
    </citation>
    <scope>NUCLEOTIDE SEQUENCE</scope>
    <source>
        <strain evidence="5">MAHUQ-46</strain>
    </source>
</reference>
<feature type="domain" description="Peptidase M1 membrane alanine aminopeptidase" evidence="4">
    <location>
        <begin position="350"/>
        <end position="545"/>
    </location>
</feature>
<evidence type="ECO:0000313" key="6">
    <source>
        <dbReference type="Proteomes" id="UP000640274"/>
    </source>
</evidence>
<accession>A0A934MN68</accession>
<sequence length="673" mass="76003">MIPRRMKEIILAITTAALLGATLQQGVGDAWLSMYNYSFTPGSVSAASVLLQSEPPAPRKVEAESSGTPVPPKEQPLSKRVAEYHINVHLHEDEKVLHGQQTVTWTNPGNREVSELFFHLYPNAFKSENSTFMRESGGKLRQDKAAANSQGYMQLESLRTTEGESLLPRLHYVQPDDGNNQDQTLAKLKLPQPVGPGQSVTLEMAFQVKLPQVFARMGYSGNFIMAGQWFPKIAKYETSGTRGRTQDGWNTHQYHGNSEFYSDFGIYNVNIQVPAGYIVAATGFPTHSVVDDGKTKTYQFYADDVHDFAWAASPDFIYTEEPFSAPGVPGVKIKLYLDPLHINLKDRYLHAAKSALAKYAQWYGEYPYSTLSIVVPPKGGNGAGGMEYPTLVTGFEAATDNPGYELERVIVHEIGHQYWYGMVASNEFEEAWLDEGLTSYSEDKVMESVYGVAPRHLVEASYMTDPAPLKQLSWSYRDHDHYAENVYMRAKLVLTDIENQVGEKTMRKIMRTYFQKYKFKNPSTADFQRVVEQVTRKKWDDYFRQYVYGGLTADFAIESIRIEPVIQDGKTMYESVVLIRKHGGDYPQVPVLFQFKDGTALSKEWDGQSNHIQYKLLHSAPLSFAAIDPKNAIVLDNQRINNFMKAEISEKTSRRWNLGIVKVIEGLLSSVSW</sequence>
<organism evidence="5 6">
    <name type="scientific">Paenibacillus roseus</name>
    <dbReference type="NCBI Taxonomy" id="2798579"/>
    <lineage>
        <taxon>Bacteria</taxon>
        <taxon>Bacillati</taxon>
        <taxon>Bacillota</taxon>
        <taxon>Bacilli</taxon>
        <taxon>Bacillales</taxon>
        <taxon>Paenibacillaceae</taxon>
        <taxon>Paenibacillus</taxon>
    </lineage>
</organism>
<dbReference type="InterPro" id="IPR027268">
    <property type="entry name" value="Peptidase_M4/M1_CTD_sf"/>
</dbReference>
<evidence type="ECO:0000313" key="5">
    <source>
        <dbReference type="EMBL" id="MBJ6360686.1"/>
    </source>
</evidence>
<dbReference type="InterPro" id="IPR014782">
    <property type="entry name" value="Peptidase_M1_dom"/>
</dbReference>
<evidence type="ECO:0000259" key="4">
    <source>
        <dbReference type="Pfam" id="PF01433"/>
    </source>
</evidence>
<gene>
    <name evidence="5" type="ORF">JFN88_05045</name>
</gene>
<keyword evidence="2" id="KW-0862">Zinc</keyword>
<evidence type="ECO:0000256" key="2">
    <source>
        <dbReference type="PIRSR" id="PIRSR634015-3"/>
    </source>
</evidence>
<comment type="caution">
    <text evidence="5">The sequence shown here is derived from an EMBL/GenBank/DDBJ whole genome shotgun (WGS) entry which is preliminary data.</text>
</comment>